<comment type="caution">
    <text evidence="2">The sequence shown here is derived from an EMBL/GenBank/DDBJ whole genome shotgun (WGS) entry which is preliminary data.</text>
</comment>
<dbReference type="Pfam" id="PF01041">
    <property type="entry name" value="DegT_DnrJ_EryC1"/>
    <property type="match status" value="1"/>
</dbReference>
<evidence type="ECO:0000256" key="1">
    <source>
        <dbReference type="SAM" id="MobiDB-lite"/>
    </source>
</evidence>
<dbReference type="EMBL" id="BARV01026082">
    <property type="protein sequence ID" value="GAI36882.1"/>
    <property type="molecule type" value="Genomic_DNA"/>
</dbReference>
<dbReference type="InterPro" id="IPR015421">
    <property type="entry name" value="PyrdxlP-dep_Trfase_major"/>
</dbReference>
<dbReference type="GO" id="GO:0030170">
    <property type="term" value="F:pyridoxal phosphate binding"/>
    <property type="evidence" value="ECO:0007669"/>
    <property type="project" value="TreeGrafter"/>
</dbReference>
<feature type="non-terminal residue" evidence="2">
    <location>
        <position position="1"/>
    </location>
</feature>
<organism evidence="2">
    <name type="scientific">marine sediment metagenome</name>
    <dbReference type="NCBI Taxonomy" id="412755"/>
    <lineage>
        <taxon>unclassified sequences</taxon>
        <taxon>metagenomes</taxon>
        <taxon>ecological metagenomes</taxon>
    </lineage>
</organism>
<dbReference type="PANTHER" id="PTHR30244">
    <property type="entry name" value="TRANSAMINASE"/>
    <property type="match status" value="1"/>
</dbReference>
<feature type="region of interest" description="Disordered" evidence="1">
    <location>
        <begin position="143"/>
        <end position="167"/>
    </location>
</feature>
<evidence type="ECO:0008006" key="3">
    <source>
        <dbReference type="Google" id="ProtNLM"/>
    </source>
</evidence>
<dbReference type="GO" id="GO:0000271">
    <property type="term" value="P:polysaccharide biosynthetic process"/>
    <property type="evidence" value="ECO:0007669"/>
    <property type="project" value="TreeGrafter"/>
</dbReference>
<dbReference type="InterPro" id="IPR000653">
    <property type="entry name" value="DegT/StrS_aminotransferase"/>
</dbReference>
<dbReference type="GO" id="GO:0008483">
    <property type="term" value="F:transaminase activity"/>
    <property type="evidence" value="ECO:0007669"/>
    <property type="project" value="TreeGrafter"/>
</dbReference>
<name>X1MYR1_9ZZZZ</name>
<proteinExistence type="predicted"/>
<accession>X1MYR1</accession>
<sequence length="167" mass="18259">FGQGVELAEPEEGDRSEIVLFQEEFARRHDCRYGIAAANGTGTLEMGIRAMNLDIGDEIIVPAYTYVASATCILQNNLVPTFVDVHPDTYNIDPDRIEEAITDRTRAIMVVHFAGQICDMDRIMVLADKHGLYVIEDAAHAHGSNGMGEKPVRSDISVPSASSPARI</sequence>
<dbReference type="AlphaFoldDB" id="X1MYR1"/>
<evidence type="ECO:0000313" key="2">
    <source>
        <dbReference type="EMBL" id="GAI36882.1"/>
    </source>
</evidence>
<reference evidence="2" key="1">
    <citation type="journal article" date="2014" name="Front. Microbiol.">
        <title>High frequency of phylogenetically diverse reductive dehalogenase-homologous genes in deep subseafloor sedimentary metagenomes.</title>
        <authorList>
            <person name="Kawai M."/>
            <person name="Futagami T."/>
            <person name="Toyoda A."/>
            <person name="Takaki Y."/>
            <person name="Nishi S."/>
            <person name="Hori S."/>
            <person name="Arai W."/>
            <person name="Tsubouchi T."/>
            <person name="Morono Y."/>
            <person name="Uchiyama I."/>
            <person name="Ito T."/>
            <person name="Fujiyama A."/>
            <person name="Inagaki F."/>
            <person name="Takami H."/>
        </authorList>
    </citation>
    <scope>NUCLEOTIDE SEQUENCE</scope>
    <source>
        <strain evidence="2">Expedition CK06-06</strain>
    </source>
</reference>
<dbReference type="Gene3D" id="3.40.640.10">
    <property type="entry name" value="Type I PLP-dependent aspartate aminotransferase-like (Major domain)"/>
    <property type="match status" value="1"/>
</dbReference>
<feature type="compositionally biased region" description="Polar residues" evidence="1">
    <location>
        <begin position="157"/>
        <end position="167"/>
    </location>
</feature>
<protein>
    <recommendedName>
        <fullName evidence="3">Aminotransferase class I/classII domain-containing protein</fullName>
    </recommendedName>
</protein>
<dbReference type="InterPro" id="IPR015424">
    <property type="entry name" value="PyrdxlP-dep_Trfase"/>
</dbReference>
<gene>
    <name evidence="2" type="ORF">S06H3_42214</name>
</gene>
<dbReference type="SUPFAM" id="SSF53383">
    <property type="entry name" value="PLP-dependent transferases"/>
    <property type="match status" value="1"/>
</dbReference>
<dbReference type="PANTHER" id="PTHR30244:SF34">
    <property type="entry name" value="DTDP-4-AMINO-4,6-DIDEOXYGALACTOSE TRANSAMINASE"/>
    <property type="match status" value="1"/>
</dbReference>